<sequence length="653" mass="72955">MACRRFEPAGQSSSEEAKIPVSPDPQSLAFMAVDEFDGEPLGRSENSDEHEPNERSHSNQEFNNVSKRRPEQQQGHFGPQQEEPSLDESRLCLIDTACTACMHSREWRLAYQQSLPDGETCSPTASKKMFHFANGQSTGEKVTVWRIPIFFKGYKGEVFSAEIPSGKAPLLLSISAMTALDMVVMMKERKVQIKQLQIEVPLVTSTNHLGIDIAYDQAAGISTGPISELGEPRCSSEREDLLVYLAEEGSFSLLEGVPEIPCPEYAGHGKRRCAPGSTRGRFLVTRIAASEFGWTNSQPMDILDGYDLLSQAGEAILWSVLTQQQPYLVVIAFDCKIWSLLTNMNPEVDWQQLRQVFGRKTLKLIKKIAKYQHSHNRNYLIENPAGSLAWLFEGILAALIEEADAKYAIGDQCAFGKKDPVSGKSVKKPTGWLSNNQHVLNKICRRCQCLWGTHQPVLGSNSFGQRSKQAAAYPPALCRAICRGILDSMISDYVAHMSNFCDRAFAAENLDSDQETEIMPFSDDDAQSSIVPSPSIARDKGEVDEMKADFWKVEEDQLIRVHIVPRVQLFIPLATDETLPVDFCRISTERFPPSTELMGQSSDMRMTGQTEEKRSPAQNGPVKLGSSCFQRLKPLQEKAKGKSEERKQRMVEF</sequence>
<accession>A0A9P1BYK9</accession>
<dbReference type="OrthoDB" id="418485at2759"/>
<reference evidence="3 4" key="2">
    <citation type="submission" date="2024-05" db="EMBL/GenBank/DDBJ databases">
        <authorList>
            <person name="Chen Y."/>
            <person name="Shah S."/>
            <person name="Dougan E. K."/>
            <person name="Thang M."/>
            <person name="Chan C."/>
        </authorList>
    </citation>
    <scope>NUCLEOTIDE SEQUENCE [LARGE SCALE GENOMIC DNA]</scope>
</reference>
<name>A0A9P1BYK9_9DINO</name>
<evidence type="ECO:0000313" key="3">
    <source>
        <dbReference type="EMBL" id="CAL4768262.1"/>
    </source>
</evidence>
<proteinExistence type="predicted"/>
<feature type="region of interest" description="Disordered" evidence="1">
    <location>
        <begin position="1"/>
        <end position="86"/>
    </location>
</feature>
<dbReference type="EMBL" id="CAMXCT030000599">
    <property type="protein sequence ID" value="CAL4768262.1"/>
    <property type="molecule type" value="Genomic_DNA"/>
</dbReference>
<reference evidence="2" key="1">
    <citation type="submission" date="2022-10" db="EMBL/GenBank/DDBJ databases">
        <authorList>
            <person name="Chen Y."/>
            <person name="Dougan E. K."/>
            <person name="Chan C."/>
            <person name="Rhodes N."/>
            <person name="Thang M."/>
        </authorList>
    </citation>
    <scope>NUCLEOTIDE SEQUENCE</scope>
</reference>
<dbReference type="AlphaFoldDB" id="A0A9P1BYK9"/>
<feature type="compositionally biased region" description="Basic and acidic residues" evidence="1">
    <location>
        <begin position="634"/>
        <end position="653"/>
    </location>
</feature>
<feature type="region of interest" description="Disordered" evidence="1">
    <location>
        <begin position="592"/>
        <end position="653"/>
    </location>
</feature>
<evidence type="ECO:0000256" key="1">
    <source>
        <dbReference type="SAM" id="MobiDB-lite"/>
    </source>
</evidence>
<evidence type="ECO:0000313" key="2">
    <source>
        <dbReference type="EMBL" id="CAI3980950.1"/>
    </source>
</evidence>
<organism evidence="2">
    <name type="scientific">Cladocopium goreaui</name>
    <dbReference type="NCBI Taxonomy" id="2562237"/>
    <lineage>
        <taxon>Eukaryota</taxon>
        <taxon>Sar</taxon>
        <taxon>Alveolata</taxon>
        <taxon>Dinophyceae</taxon>
        <taxon>Suessiales</taxon>
        <taxon>Symbiodiniaceae</taxon>
        <taxon>Cladocopium</taxon>
    </lineage>
</organism>
<dbReference type="EMBL" id="CAMXCT020000599">
    <property type="protein sequence ID" value="CAL1134325.1"/>
    <property type="molecule type" value="Genomic_DNA"/>
</dbReference>
<protein>
    <submittedName>
        <fullName evidence="3">Retrovirus-related Pol polyprotein from transposon TNT 1-94</fullName>
    </submittedName>
</protein>
<comment type="caution">
    <text evidence="2">The sequence shown here is derived from an EMBL/GenBank/DDBJ whole genome shotgun (WGS) entry which is preliminary data.</text>
</comment>
<dbReference type="Proteomes" id="UP001152797">
    <property type="component" value="Unassembled WGS sequence"/>
</dbReference>
<feature type="compositionally biased region" description="Polar residues" evidence="1">
    <location>
        <begin position="597"/>
        <end position="609"/>
    </location>
</feature>
<feature type="compositionally biased region" description="Basic and acidic residues" evidence="1">
    <location>
        <begin position="40"/>
        <end position="58"/>
    </location>
</feature>
<dbReference type="EMBL" id="CAMXCT010000599">
    <property type="protein sequence ID" value="CAI3980950.1"/>
    <property type="molecule type" value="Genomic_DNA"/>
</dbReference>
<gene>
    <name evidence="2" type="ORF">C1SCF055_LOCUS8790</name>
</gene>
<keyword evidence="4" id="KW-1185">Reference proteome</keyword>
<evidence type="ECO:0000313" key="4">
    <source>
        <dbReference type="Proteomes" id="UP001152797"/>
    </source>
</evidence>